<dbReference type="SMART" id="SM00382">
    <property type="entry name" value="AAA"/>
    <property type="match status" value="1"/>
</dbReference>
<dbReference type="Gene3D" id="1.10.10.60">
    <property type="entry name" value="Homeodomain-like"/>
    <property type="match status" value="1"/>
</dbReference>
<dbReference type="PROSITE" id="PS50045">
    <property type="entry name" value="SIGMA54_INTERACT_4"/>
    <property type="match status" value="1"/>
</dbReference>
<dbReference type="InterPro" id="IPR002197">
    <property type="entry name" value="HTH_Fis"/>
</dbReference>
<dbReference type="InterPro" id="IPR025944">
    <property type="entry name" value="Sigma_54_int_dom_CS"/>
</dbReference>
<protein>
    <submittedName>
        <fullName evidence="7">Sigma-54-dependent Fis family transcriptional regulator</fullName>
    </submittedName>
</protein>
<evidence type="ECO:0000256" key="3">
    <source>
        <dbReference type="ARBA" id="ARBA00023015"/>
    </source>
</evidence>
<keyword evidence="3" id="KW-0805">Transcription regulation</keyword>
<dbReference type="EMBL" id="JAQQFM010000002">
    <property type="protein sequence ID" value="MFL9923521.1"/>
    <property type="molecule type" value="Genomic_DNA"/>
</dbReference>
<dbReference type="InterPro" id="IPR029016">
    <property type="entry name" value="GAF-like_dom_sf"/>
</dbReference>
<name>A0ABW9A4Z6_9BURK</name>
<accession>A0ABW9A4Z6</accession>
<dbReference type="Gene3D" id="1.10.8.60">
    <property type="match status" value="1"/>
</dbReference>
<dbReference type="Gene3D" id="3.40.50.300">
    <property type="entry name" value="P-loop containing nucleotide triphosphate hydrolases"/>
    <property type="match status" value="1"/>
</dbReference>
<dbReference type="Pfam" id="PF00158">
    <property type="entry name" value="Sigma54_activat"/>
    <property type="match status" value="1"/>
</dbReference>
<dbReference type="CDD" id="cd00009">
    <property type="entry name" value="AAA"/>
    <property type="match status" value="1"/>
</dbReference>
<dbReference type="InterPro" id="IPR027417">
    <property type="entry name" value="P-loop_NTPase"/>
</dbReference>
<keyword evidence="2" id="KW-0067">ATP-binding</keyword>
<evidence type="ECO:0000256" key="5">
    <source>
        <dbReference type="ARBA" id="ARBA00023163"/>
    </source>
</evidence>
<dbReference type="InterPro" id="IPR058031">
    <property type="entry name" value="AAA_lid_NorR"/>
</dbReference>
<dbReference type="Proteomes" id="UP001629246">
    <property type="component" value="Unassembled WGS sequence"/>
</dbReference>
<keyword evidence="4" id="KW-0238">DNA-binding</keyword>
<evidence type="ECO:0000256" key="2">
    <source>
        <dbReference type="ARBA" id="ARBA00022840"/>
    </source>
</evidence>
<dbReference type="RefSeq" id="WP_408155249.1">
    <property type="nucleotide sequence ID" value="NZ_JAQQFM010000002.1"/>
</dbReference>
<reference evidence="7 8" key="1">
    <citation type="journal article" date="2024" name="Chem. Sci.">
        <title>Discovery of megapolipeptins by genome mining of a Burkholderiales bacteria collection.</title>
        <authorList>
            <person name="Paulo B.S."/>
            <person name="Recchia M.J.J."/>
            <person name="Lee S."/>
            <person name="Fergusson C.H."/>
            <person name="Romanowski S.B."/>
            <person name="Hernandez A."/>
            <person name="Krull N."/>
            <person name="Liu D.Y."/>
            <person name="Cavanagh H."/>
            <person name="Bos A."/>
            <person name="Gray C.A."/>
            <person name="Murphy B.T."/>
            <person name="Linington R.G."/>
            <person name="Eustaquio A.S."/>
        </authorList>
    </citation>
    <scope>NUCLEOTIDE SEQUENCE [LARGE SCALE GENOMIC DNA]</scope>
    <source>
        <strain evidence="7 8">RL21-008-BIB-A</strain>
    </source>
</reference>
<dbReference type="PANTHER" id="PTHR32071:SF77">
    <property type="entry name" value="TRANSCRIPTIONAL REGULATORY PROTEIN"/>
    <property type="match status" value="1"/>
</dbReference>
<dbReference type="InterPro" id="IPR009057">
    <property type="entry name" value="Homeodomain-like_sf"/>
</dbReference>
<dbReference type="InterPro" id="IPR002078">
    <property type="entry name" value="Sigma_54_int"/>
</dbReference>
<dbReference type="Pfam" id="PF25601">
    <property type="entry name" value="AAA_lid_14"/>
    <property type="match status" value="1"/>
</dbReference>
<keyword evidence="1" id="KW-0547">Nucleotide-binding</keyword>
<dbReference type="SUPFAM" id="SSF55781">
    <property type="entry name" value="GAF domain-like"/>
    <property type="match status" value="1"/>
</dbReference>
<dbReference type="InterPro" id="IPR003018">
    <property type="entry name" value="GAF"/>
</dbReference>
<dbReference type="PROSITE" id="PS00676">
    <property type="entry name" value="SIGMA54_INTERACT_2"/>
    <property type="match status" value="1"/>
</dbReference>
<dbReference type="SUPFAM" id="SSF52540">
    <property type="entry name" value="P-loop containing nucleoside triphosphate hydrolases"/>
    <property type="match status" value="1"/>
</dbReference>
<evidence type="ECO:0000313" key="7">
    <source>
        <dbReference type="EMBL" id="MFL9923521.1"/>
    </source>
</evidence>
<dbReference type="InterPro" id="IPR025662">
    <property type="entry name" value="Sigma_54_int_dom_ATP-bd_1"/>
</dbReference>
<evidence type="ECO:0000259" key="6">
    <source>
        <dbReference type="PROSITE" id="PS50045"/>
    </source>
</evidence>
<keyword evidence="8" id="KW-1185">Reference proteome</keyword>
<proteinExistence type="predicted"/>
<keyword evidence="5" id="KW-0804">Transcription</keyword>
<dbReference type="PANTHER" id="PTHR32071">
    <property type="entry name" value="TRANSCRIPTIONAL REGULATORY PROTEIN"/>
    <property type="match status" value="1"/>
</dbReference>
<evidence type="ECO:0000256" key="4">
    <source>
        <dbReference type="ARBA" id="ARBA00023125"/>
    </source>
</evidence>
<sequence>MQTRIDSAARGNGNVTSLVQAAADTDTQLADLRIIEQSHQRCLGYGIARHQNPDLDLLSAAELALALERNQALFGHARPVMETLYDQIRNTHNMVILADAEGTIIHTLGDKDFLVKADQVALGPGVHWSEQRRGTNAIGTALHEQKPTTVHAQEHYLNANHFLTCSSAPIFDHQGRVLGVLDVSGECGSYHKHTMALVRMSAQMIENHLFTSNFADCITLHFHSRPEFVGTLVEGIVSFTPGGRFLSANRSAQFQLGLSLAALQSHTFSSLFGMPVSMLFDHHQKAMPELMDLYLHSGVRIHARAELKLKEQHFQQARVAAAESQLSAPPTVRTPAQHGNAVSAQIGQGLAALDTGDARLHDIIAKLRKVLTRDIPIMIAGETGAGKEWLARAIHQDSSRNRAAAASGHAAPFVALNCSAIPESLIEAELFGYEEGAFTGARKKGGTGKILQAQGGTLFLDEIGDMPLSLQGRLLRVLQERAVTPLGSNRQLRVEFTLVCATNQPLREMVAQHRFREDLYYRLNGLQVKLPALRMRSDLAQLAQQMLAQECRDDAGAKQFDAQVQQLLLAYHWPGNLRQLANLVRTAVAMAGDESFIKAAHLPEDFLEDLGMAEPVYADAYLADEDAAHDATAVASTGMAATSMQQTELAAIRRALHAHQGNVTAAARTLGISRNTIYRRLKSSAR</sequence>
<gene>
    <name evidence="7" type="ORF">PQR62_04540</name>
</gene>
<dbReference type="PROSITE" id="PS00675">
    <property type="entry name" value="SIGMA54_INTERACT_1"/>
    <property type="match status" value="1"/>
</dbReference>
<organism evidence="7 8">
    <name type="scientific">Herbaspirillum lusitanum</name>
    <dbReference type="NCBI Taxonomy" id="213312"/>
    <lineage>
        <taxon>Bacteria</taxon>
        <taxon>Pseudomonadati</taxon>
        <taxon>Pseudomonadota</taxon>
        <taxon>Betaproteobacteria</taxon>
        <taxon>Burkholderiales</taxon>
        <taxon>Oxalobacteraceae</taxon>
        <taxon>Herbaspirillum</taxon>
    </lineage>
</organism>
<evidence type="ECO:0000256" key="1">
    <source>
        <dbReference type="ARBA" id="ARBA00022741"/>
    </source>
</evidence>
<dbReference type="InterPro" id="IPR003593">
    <property type="entry name" value="AAA+_ATPase"/>
</dbReference>
<dbReference type="Gene3D" id="3.30.450.40">
    <property type="match status" value="1"/>
</dbReference>
<dbReference type="InterPro" id="IPR025943">
    <property type="entry name" value="Sigma_54_int_dom_ATP-bd_2"/>
</dbReference>
<dbReference type="SUPFAM" id="SSF46689">
    <property type="entry name" value="Homeodomain-like"/>
    <property type="match status" value="1"/>
</dbReference>
<dbReference type="Pfam" id="PF01590">
    <property type="entry name" value="GAF"/>
    <property type="match status" value="1"/>
</dbReference>
<dbReference type="PRINTS" id="PR01590">
    <property type="entry name" value="HTHFIS"/>
</dbReference>
<feature type="domain" description="Sigma-54 factor interaction" evidence="6">
    <location>
        <begin position="353"/>
        <end position="589"/>
    </location>
</feature>
<dbReference type="PROSITE" id="PS00688">
    <property type="entry name" value="SIGMA54_INTERACT_3"/>
    <property type="match status" value="1"/>
</dbReference>
<comment type="caution">
    <text evidence="7">The sequence shown here is derived from an EMBL/GenBank/DDBJ whole genome shotgun (WGS) entry which is preliminary data.</text>
</comment>
<evidence type="ECO:0000313" key="8">
    <source>
        <dbReference type="Proteomes" id="UP001629246"/>
    </source>
</evidence>
<dbReference type="Pfam" id="PF02954">
    <property type="entry name" value="HTH_8"/>
    <property type="match status" value="1"/>
</dbReference>